<dbReference type="RefSeq" id="XP_009649320.1">
    <property type="nucleotide sequence ID" value="XM_009651025.1"/>
</dbReference>
<dbReference type="KEGG" id="vda:VDAG_08708"/>
<dbReference type="Proteomes" id="UP000001611">
    <property type="component" value="Chromosome 1"/>
</dbReference>
<feature type="signal peptide" evidence="2">
    <location>
        <begin position="1"/>
        <end position="17"/>
    </location>
</feature>
<dbReference type="GeneID" id="20710171"/>
<proteinExistence type="predicted"/>
<sequence>MKLAFVHLLVNLTLCLATMLGNSDFQAKLDKVKESFRGISEISDTPSQFMPLDEGWAARRSNLDVVSTSQSPFMPYKLILHLCHMSKMMRRDSNDVDLYKWFVETADQQGWPKIDKARVDKASTTEFREGLTHPTVPIDGEDSGKYRTARGQKLP</sequence>
<gene>
    <name evidence="3" type="ORF">VDAG_08708</name>
</gene>
<name>G2XEX6_VERDV</name>
<feature type="chain" id="PRO_5003439489" evidence="2">
    <location>
        <begin position="18"/>
        <end position="155"/>
    </location>
</feature>
<accession>G2XEX6</accession>
<dbReference type="HOGENOM" id="CLU_1696862_0_0_1"/>
<protein>
    <submittedName>
        <fullName evidence="3">Uncharacterized protein</fullName>
    </submittedName>
</protein>
<evidence type="ECO:0000313" key="3">
    <source>
        <dbReference type="EMBL" id="EGY18374.1"/>
    </source>
</evidence>
<feature type="region of interest" description="Disordered" evidence="1">
    <location>
        <begin position="128"/>
        <end position="155"/>
    </location>
</feature>
<organism evidence="3 4">
    <name type="scientific">Verticillium dahliae (strain VdLs.17 / ATCC MYA-4575 / FGSC 10137)</name>
    <name type="common">Verticillium wilt</name>
    <dbReference type="NCBI Taxonomy" id="498257"/>
    <lineage>
        <taxon>Eukaryota</taxon>
        <taxon>Fungi</taxon>
        <taxon>Dikarya</taxon>
        <taxon>Ascomycota</taxon>
        <taxon>Pezizomycotina</taxon>
        <taxon>Sordariomycetes</taxon>
        <taxon>Hypocreomycetidae</taxon>
        <taxon>Glomerellales</taxon>
        <taxon>Plectosphaerellaceae</taxon>
        <taxon>Verticillium</taxon>
    </lineage>
</organism>
<evidence type="ECO:0000256" key="2">
    <source>
        <dbReference type="SAM" id="SignalP"/>
    </source>
</evidence>
<dbReference type="AlphaFoldDB" id="G2XEX6"/>
<evidence type="ECO:0000313" key="4">
    <source>
        <dbReference type="Proteomes" id="UP000001611"/>
    </source>
</evidence>
<keyword evidence="4" id="KW-1185">Reference proteome</keyword>
<dbReference type="InParanoid" id="G2XEX6"/>
<reference evidence="3 4" key="1">
    <citation type="submission" date="2008-03" db="EMBL/GenBank/DDBJ databases">
        <title>The Genome Sequence of Verticillium dahliae VdLs.17.</title>
        <authorList>
            <consortium name="The Broad Institute Genome Sequencing Platform"/>
            <person name="Ma L.-J.J."/>
            <person name="Klosterman S.J."/>
            <person name="Subbarao K."/>
            <person name="Dobinson K."/>
            <person name="Veronese P."/>
            <person name="Kang S."/>
            <person name="Gold S.E."/>
            <person name="Young S."/>
            <person name="Jaffe D."/>
            <person name="Gnerre S."/>
            <person name="Berlin A."/>
            <person name="Heiman D."/>
            <person name="Hepburn T."/>
            <person name="Sykes S."/>
            <person name="Alvarado L."/>
            <person name="Kodira C.D."/>
            <person name="Lander E."/>
            <person name="Galagan J."/>
            <person name="Nusbaum C."/>
            <person name="Birren B."/>
        </authorList>
    </citation>
    <scope>NUCLEOTIDE SEQUENCE [LARGE SCALE GENOMIC DNA]</scope>
    <source>
        <strain evidence="4">VdLs.17 / ATCC MYA-4575 / FGSC 10137</strain>
    </source>
</reference>
<keyword evidence="2" id="KW-0732">Signal</keyword>
<evidence type="ECO:0000256" key="1">
    <source>
        <dbReference type="SAM" id="MobiDB-lite"/>
    </source>
</evidence>
<dbReference type="EMBL" id="DS572716">
    <property type="protein sequence ID" value="EGY18374.1"/>
    <property type="molecule type" value="Genomic_DNA"/>
</dbReference>